<sequence length="161" mass="17765">MSPFVGTRYPSLRQFARVTSERIRATKHAKVKPALKSLECSEEASQTVSETPAGTGKAMEVKEVTVRRQENTLPLSDVVANCVRRWFRDALVEAKAGDTAMQVLVGQMYHSGYGVPPNKQKAKAWLAKASRYRSSVWKVGEKLPGYGASDSDSDDTKNEKS</sequence>
<dbReference type="EMBL" id="JADCNL010000014">
    <property type="protein sequence ID" value="KAG0452450.1"/>
    <property type="molecule type" value="Genomic_DNA"/>
</dbReference>
<dbReference type="InterPro" id="IPR011990">
    <property type="entry name" value="TPR-like_helical_dom_sf"/>
</dbReference>
<organism evidence="2 4">
    <name type="scientific">Vanilla planifolia</name>
    <name type="common">Vanilla</name>
    <dbReference type="NCBI Taxonomy" id="51239"/>
    <lineage>
        <taxon>Eukaryota</taxon>
        <taxon>Viridiplantae</taxon>
        <taxon>Streptophyta</taxon>
        <taxon>Embryophyta</taxon>
        <taxon>Tracheophyta</taxon>
        <taxon>Spermatophyta</taxon>
        <taxon>Magnoliopsida</taxon>
        <taxon>Liliopsida</taxon>
        <taxon>Asparagales</taxon>
        <taxon>Orchidaceae</taxon>
        <taxon>Vanilloideae</taxon>
        <taxon>Vanilleae</taxon>
        <taxon>Vanilla</taxon>
    </lineage>
</organism>
<dbReference type="Gene3D" id="1.25.40.10">
    <property type="entry name" value="Tetratricopeptide repeat domain"/>
    <property type="match status" value="1"/>
</dbReference>
<dbReference type="InterPro" id="IPR006597">
    <property type="entry name" value="Sel1-like"/>
</dbReference>
<dbReference type="AlphaFoldDB" id="A0A835PES8"/>
<dbReference type="Proteomes" id="UP000639772">
    <property type="component" value="Unassembled WGS sequence"/>
</dbReference>
<evidence type="ECO:0000256" key="1">
    <source>
        <dbReference type="SAM" id="MobiDB-lite"/>
    </source>
</evidence>
<dbReference type="OrthoDB" id="2384430at2759"/>
<evidence type="ECO:0000313" key="3">
    <source>
        <dbReference type="EMBL" id="KAG0453546.1"/>
    </source>
</evidence>
<gene>
    <name evidence="3" type="ORF">HPP92_024850</name>
    <name evidence="2" type="ORF">HPP92_025114</name>
</gene>
<accession>A0A835PES8</accession>
<reference evidence="4 5" key="1">
    <citation type="journal article" date="2020" name="Nat. Food">
        <title>A phased Vanilla planifolia genome enables genetic improvement of flavour and production.</title>
        <authorList>
            <person name="Hasing T."/>
            <person name="Tang H."/>
            <person name="Brym M."/>
            <person name="Khazi F."/>
            <person name="Huang T."/>
            <person name="Chambers A.H."/>
        </authorList>
    </citation>
    <scope>NUCLEOTIDE SEQUENCE [LARGE SCALE GENOMIC DNA]</scope>
    <source>
        <tissue evidence="2">Leaf</tissue>
    </source>
</reference>
<dbReference type="SMART" id="SM00671">
    <property type="entry name" value="SEL1"/>
    <property type="match status" value="1"/>
</dbReference>
<keyword evidence="4" id="KW-1185">Reference proteome</keyword>
<feature type="region of interest" description="Disordered" evidence="1">
    <location>
        <begin position="142"/>
        <end position="161"/>
    </location>
</feature>
<dbReference type="EMBL" id="JADCNM010000014">
    <property type="protein sequence ID" value="KAG0453546.1"/>
    <property type="molecule type" value="Genomic_DNA"/>
</dbReference>
<evidence type="ECO:0000313" key="5">
    <source>
        <dbReference type="Proteomes" id="UP000639772"/>
    </source>
</evidence>
<name>A0A835PES8_VANPL</name>
<proteinExistence type="predicted"/>
<evidence type="ECO:0000313" key="4">
    <source>
        <dbReference type="Proteomes" id="UP000636800"/>
    </source>
</evidence>
<dbReference type="SUPFAM" id="SSF81901">
    <property type="entry name" value="HCP-like"/>
    <property type="match status" value="1"/>
</dbReference>
<comment type="caution">
    <text evidence="2">The sequence shown here is derived from an EMBL/GenBank/DDBJ whole genome shotgun (WGS) entry which is preliminary data.</text>
</comment>
<protein>
    <submittedName>
        <fullName evidence="2">Uncharacterized protein</fullName>
    </submittedName>
</protein>
<dbReference type="PANTHER" id="PTHR36792:SF5">
    <property type="entry name" value="SEL1 REPEAT PROTEIN"/>
    <property type="match status" value="1"/>
</dbReference>
<evidence type="ECO:0000313" key="2">
    <source>
        <dbReference type="EMBL" id="KAG0452450.1"/>
    </source>
</evidence>
<dbReference type="PANTHER" id="PTHR36792">
    <property type="entry name" value="EXPRESSED PROTEIN"/>
    <property type="match status" value="1"/>
</dbReference>
<dbReference type="Proteomes" id="UP000636800">
    <property type="component" value="Unassembled WGS sequence"/>
</dbReference>